<evidence type="ECO:0000313" key="2">
    <source>
        <dbReference type="EMBL" id="GAA4348863.1"/>
    </source>
</evidence>
<keyword evidence="1" id="KW-0472">Membrane</keyword>
<protein>
    <recommendedName>
        <fullName evidence="4">Polysaccharide biosynthesis protein</fullName>
    </recommendedName>
</protein>
<keyword evidence="3" id="KW-1185">Reference proteome</keyword>
<evidence type="ECO:0008006" key="4">
    <source>
        <dbReference type="Google" id="ProtNLM"/>
    </source>
</evidence>
<organism evidence="2 3">
    <name type="scientific">Kangiella taiwanensis</name>
    <dbReference type="NCBI Taxonomy" id="1079179"/>
    <lineage>
        <taxon>Bacteria</taxon>
        <taxon>Pseudomonadati</taxon>
        <taxon>Pseudomonadota</taxon>
        <taxon>Gammaproteobacteria</taxon>
        <taxon>Kangiellales</taxon>
        <taxon>Kangiellaceae</taxon>
        <taxon>Kangiella</taxon>
    </lineage>
</organism>
<feature type="transmembrane region" description="Helical" evidence="1">
    <location>
        <begin position="27"/>
        <end position="50"/>
    </location>
</feature>
<dbReference type="EMBL" id="BAABFU010000002">
    <property type="protein sequence ID" value="GAA4348863.1"/>
    <property type="molecule type" value="Genomic_DNA"/>
</dbReference>
<feature type="transmembrane region" description="Helical" evidence="1">
    <location>
        <begin position="75"/>
        <end position="93"/>
    </location>
</feature>
<keyword evidence="1" id="KW-0812">Transmembrane</keyword>
<feature type="transmembrane region" description="Helical" evidence="1">
    <location>
        <begin position="171"/>
        <end position="188"/>
    </location>
</feature>
<evidence type="ECO:0000256" key="1">
    <source>
        <dbReference type="SAM" id="Phobius"/>
    </source>
</evidence>
<accession>A0ABP8I0J6</accession>
<sequence length="200" mass="22997">MLSGIVFEAIISLDRFYILLKFSKEDVGLSGLSFMLIKGHIMLLSIVNTLNFQKIAQMYEHGEHLGLMKNVKKQACLGLAITVGSALFIYLTIQSDLFIDMFPRYSKLYLVFAYQSLILLPLCFIFPLSIASNFNFGGKLYLKINILILCVYFITLFLLTLSLDTLDYKKLYVIVSIIFTFSALYLYSKNREYYKCKNVT</sequence>
<dbReference type="Proteomes" id="UP001501294">
    <property type="component" value="Unassembled WGS sequence"/>
</dbReference>
<comment type="caution">
    <text evidence="2">The sequence shown here is derived from an EMBL/GenBank/DDBJ whole genome shotgun (WGS) entry which is preliminary data.</text>
</comment>
<feature type="transmembrane region" description="Helical" evidence="1">
    <location>
        <begin position="108"/>
        <end position="128"/>
    </location>
</feature>
<keyword evidence="1" id="KW-1133">Transmembrane helix</keyword>
<proteinExistence type="predicted"/>
<gene>
    <name evidence="2" type="ORF">GCM10023150_12680</name>
</gene>
<evidence type="ECO:0000313" key="3">
    <source>
        <dbReference type="Proteomes" id="UP001501294"/>
    </source>
</evidence>
<feature type="transmembrane region" description="Helical" evidence="1">
    <location>
        <begin position="140"/>
        <end position="159"/>
    </location>
</feature>
<reference evidence="3" key="1">
    <citation type="journal article" date="2019" name="Int. J. Syst. Evol. Microbiol.">
        <title>The Global Catalogue of Microorganisms (GCM) 10K type strain sequencing project: providing services to taxonomists for standard genome sequencing and annotation.</title>
        <authorList>
            <consortium name="The Broad Institute Genomics Platform"/>
            <consortium name="The Broad Institute Genome Sequencing Center for Infectious Disease"/>
            <person name="Wu L."/>
            <person name="Ma J."/>
        </authorList>
    </citation>
    <scope>NUCLEOTIDE SEQUENCE [LARGE SCALE GENOMIC DNA]</scope>
    <source>
        <strain evidence="3">JCM 17727</strain>
    </source>
</reference>
<name>A0ABP8I0J6_9GAMM</name>